<keyword evidence="3" id="KW-1185">Reference proteome</keyword>
<dbReference type="InterPro" id="IPR051531">
    <property type="entry name" value="N-acetyltransferase"/>
</dbReference>
<dbReference type="PANTHER" id="PTHR43792:SF1">
    <property type="entry name" value="N-ACETYLTRANSFERASE DOMAIN-CONTAINING PROTEIN"/>
    <property type="match status" value="1"/>
</dbReference>
<dbReference type="Gene3D" id="3.40.630.30">
    <property type="match status" value="1"/>
</dbReference>
<dbReference type="PROSITE" id="PS51186">
    <property type="entry name" value="GNAT"/>
    <property type="match status" value="1"/>
</dbReference>
<dbReference type="EC" id="2.3.-.-" evidence="2"/>
<evidence type="ECO:0000313" key="2">
    <source>
        <dbReference type="EMBL" id="MFC6661865.1"/>
    </source>
</evidence>
<dbReference type="Pfam" id="PF13302">
    <property type="entry name" value="Acetyltransf_3"/>
    <property type="match status" value="1"/>
</dbReference>
<dbReference type="EMBL" id="JBHSWB010000001">
    <property type="protein sequence ID" value="MFC6661865.1"/>
    <property type="molecule type" value="Genomic_DNA"/>
</dbReference>
<evidence type="ECO:0000313" key="3">
    <source>
        <dbReference type="Proteomes" id="UP001596317"/>
    </source>
</evidence>
<accession>A0ABW1ZN75</accession>
<dbReference type="InterPro" id="IPR016181">
    <property type="entry name" value="Acyl_CoA_acyltransferase"/>
</dbReference>
<organism evidence="2 3">
    <name type="scientific">Deinococcus multiflagellatus</name>
    <dbReference type="NCBI Taxonomy" id="1656887"/>
    <lineage>
        <taxon>Bacteria</taxon>
        <taxon>Thermotogati</taxon>
        <taxon>Deinococcota</taxon>
        <taxon>Deinococci</taxon>
        <taxon>Deinococcales</taxon>
        <taxon>Deinococcaceae</taxon>
        <taxon>Deinococcus</taxon>
    </lineage>
</organism>
<keyword evidence="2" id="KW-0012">Acyltransferase</keyword>
<dbReference type="Proteomes" id="UP001596317">
    <property type="component" value="Unassembled WGS sequence"/>
</dbReference>
<gene>
    <name evidence="2" type="ORF">ACFP90_17165</name>
</gene>
<evidence type="ECO:0000259" key="1">
    <source>
        <dbReference type="PROSITE" id="PS51186"/>
    </source>
</evidence>
<comment type="caution">
    <text evidence="2">The sequence shown here is derived from an EMBL/GenBank/DDBJ whole genome shotgun (WGS) entry which is preliminary data.</text>
</comment>
<reference evidence="3" key="1">
    <citation type="journal article" date="2019" name="Int. J. Syst. Evol. Microbiol.">
        <title>The Global Catalogue of Microorganisms (GCM) 10K type strain sequencing project: providing services to taxonomists for standard genome sequencing and annotation.</title>
        <authorList>
            <consortium name="The Broad Institute Genomics Platform"/>
            <consortium name="The Broad Institute Genome Sequencing Center for Infectious Disease"/>
            <person name="Wu L."/>
            <person name="Ma J."/>
        </authorList>
    </citation>
    <scope>NUCLEOTIDE SEQUENCE [LARGE SCALE GENOMIC DNA]</scope>
    <source>
        <strain evidence="3">CCUG 63830</strain>
    </source>
</reference>
<dbReference type="InterPro" id="IPR000182">
    <property type="entry name" value="GNAT_dom"/>
</dbReference>
<feature type="domain" description="N-acetyltransferase" evidence="1">
    <location>
        <begin position="28"/>
        <end position="174"/>
    </location>
</feature>
<dbReference type="PANTHER" id="PTHR43792">
    <property type="entry name" value="GNAT FAMILY, PUTATIVE (AFU_ORTHOLOGUE AFUA_3G00765)-RELATED-RELATED"/>
    <property type="match status" value="1"/>
</dbReference>
<name>A0ABW1ZN75_9DEIO</name>
<keyword evidence="2" id="KW-0808">Transferase</keyword>
<sequence>MALLSGPRLDLLPLSRALVEQRLQGAPFDLRLPLPGGERPVQVPAEWPGDLLPLFPHKLAHWPQDQPTWPGSFVAVHRAQAQAIGQLGIKGPLAPEVEIGYGLSPAVWGQGYATEAAGLLLAWLADQGVQTVTAQTALTNPASARVLQKLGFAVTGEATDPDDGPLHLWARPLA</sequence>
<proteinExistence type="predicted"/>
<protein>
    <submittedName>
        <fullName evidence="2">GNAT family N-acetyltransferase</fullName>
        <ecNumber evidence="2">2.3.-.-</ecNumber>
    </submittedName>
</protein>
<dbReference type="RefSeq" id="WP_224612696.1">
    <property type="nucleotide sequence ID" value="NZ_JAIQXV010000032.1"/>
</dbReference>
<dbReference type="SUPFAM" id="SSF55729">
    <property type="entry name" value="Acyl-CoA N-acyltransferases (Nat)"/>
    <property type="match status" value="1"/>
</dbReference>
<dbReference type="GO" id="GO:0016746">
    <property type="term" value="F:acyltransferase activity"/>
    <property type="evidence" value="ECO:0007669"/>
    <property type="project" value="UniProtKB-KW"/>
</dbReference>